<reference evidence="3 4" key="1">
    <citation type="submission" date="2022-04" db="EMBL/GenBank/DDBJ databases">
        <title>Diverse halophilic archaea isolated from saline environments.</title>
        <authorList>
            <person name="Cui H.-L."/>
        </authorList>
    </citation>
    <scope>NUCLEOTIDE SEQUENCE [LARGE SCALE GENOMIC DNA]</scope>
    <source>
        <strain evidence="3 4">XZYJT49</strain>
    </source>
</reference>
<evidence type="ECO:0000313" key="3">
    <source>
        <dbReference type="EMBL" id="UPV73213.1"/>
    </source>
</evidence>
<keyword evidence="1" id="KW-0472">Membrane</keyword>
<dbReference type="KEGG" id="halx:M0R89_11710"/>
<proteinExistence type="predicted"/>
<dbReference type="Proteomes" id="UP000830729">
    <property type="component" value="Chromosome"/>
</dbReference>
<feature type="transmembrane region" description="Helical" evidence="1">
    <location>
        <begin position="119"/>
        <end position="141"/>
    </location>
</feature>
<feature type="transmembrane region" description="Helical" evidence="1">
    <location>
        <begin position="30"/>
        <end position="49"/>
    </location>
</feature>
<feature type="transmembrane region" description="Helical" evidence="1">
    <location>
        <begin position="86"/>
        <end position="107"/>
    </location>
</feature>
<sequence length="155" mass="17002">MSNRTTDDEYDVDRDVDRNMDPNPYERGKWLSGIIALLGAWLILQTFLFDMVASQFWNDLIVGALLLGIGGYNYSRQGKDQVGSVGAAAIAALLGLWLIAAPFMFGWDAGATEAVNPLVFWNDIVVGLITLGIGAFSAYAARDQKRKARQLGRET</sequence>
<dbReference type="AlphaFoldDB" id="A0A8U0HR52"/>
<keyword evidence="4" id="KW-1185">Reference proteome</keyword>
<keyword evidence="1" id="KW-0812">Transmembrane</keyword>
<protein>
    <recommendedName>
        <fullName evidence="2">SPW repeat-containing integral membrane domain-containing protein</fullName>
    </recommendedName>
</protein>
<name>A0A8U0HR52_9EURY</name>
<dbReference type="InterPro" id="IPR005530">
    <property type="entry name" value="SPW"/>
</dbReference>
<dbReference type="RefSeq" id="WP_248649269.1">
    <property type="nucleotide sequence ID" value="NZ_CP096659.1"/>
</dbReference>
<evidence type="ECO:0000256" key="1">
    <source>
        <dbReference type="SAM" id="Phobius"/>
    </source>
</evidence>
<feature type="domain" description="SPW repeat-containing integral membrane" evidence="2">
    <location>
        <begin position="30"/>
        <end position="134"/>
    </location>
</feature>
<dbReference type="GeneID" id="72185875"/>
<gene>
    <name evidence="3" type="ORF">M0R89_11710</name>
</gene>
<feature type="transmembrane region" description="Helical" evidence="1">
    <location>
        <begin position="55"/>
        <end position="74"/>
    </location>
</feature>
<evidence type="ECO:0000259" key="2">
    <source>
        <dbReference type="Pfam" id="PF03779"/>
    </source>
</evidence>
<dbReference type="Pfam" id="PF03779">
    <property type="entry name" value="SPW"/>
    <property type="match status" value="1"/>
</dbReference>
<evidence type="ECO:0000313" key="4">
    <source>
        <dbReference type="Proteomes" id="UP000830729"/>
    </source>
</evidence>
<keyword evidence="1" id="KW-1133">Transmembrane helix</keyword>
<dbReference type="EMBL" id="CP096659">
    <property type="protein sequence ID" value="UPV73213.1"/>
    <property type="molecule type" value="Genomic_DNA"/>
</dbReference>
<organism evidence="3 4">
    <name type="scientific">Halorussus limi</name>
    <dbReference type="NCBI Taxonomy" id="2938695"/>
    <lineage>
        <taxon>Archaea</taxon>
        <taxon>Methanobacteriati</taxon>
        <taxon>Methanobacteriota</taxon>
        <taxon>Stenosarchaea group</taxon>
        <taxon>Halobacteria</taxon>
        <taxon>Halobacteriales</taxon>
        <taxon>Haladaptataceae</taxon>
        <taxon>Halorussus</taxon>
    </lineage>
</organism>
<accession>A0A8U0HR52</accession>